<name>A0A2Z7AH85_9LAMI</name>
<protein>
    <submittedName>
        <fullName evidence="1">Uncharacterized protein</fullName>
    </submittedName>
</protein>
<dbReference type="EMBL" id="KV017456">
    <property type="protein sequence ID" value="KZV18446.1"/>
    <property type="molecule type" value="Genomic_DNA"/>
</dbReference>
<dbReference type="Proteomes" id="UP000250235">
    <property type="component" value="Unassembled WGS sequence"/>
</dbReference>
<sequence>MEESRAAAGVDRLGRLLILGFYAELERIGFQLDQHEHELIECSTLLVGEQASWCLLETYTSLEHRWSLSGQLGTGVQRLETSIRGRRFCSSLEPRGGRSKEITEKSRELRVMIFRLCRAWVQSITSLVVCRDMWALSSWPSGAGGMRTYISCVGCTRSPVMLGLGLCNLWNPARPVLELQ</sequence>
<evidence type="ECO:0000313" key="1">
    <source>
        <dbReference type="EMBL" id="KZV18446.1"/>
    </source>
</evidence>
<dbReference type="AlphaFoldDB" id="A0A2Z7AH85"/>
<evidence type="ECO:0000313" key="2">
    <source>
        <dbReference type="Proteomes" id="UP000250235"/>
    </source>
</evidence>
<accession>A0A2Z7AH85</accession>
<keyword evidence="2" id="KW-1185">Reference proteome</keyword>
<organism evidence="1 2">
    <name type="scientific">Dorcoceras hygrometricum</name>
    <dbReference type="NCBI Taxonomy" id="472368"/>
    <lineage>
        <taxon>Eukaryota</taxon>
        <taxon>Viridiplantae</taxon>
        <taxon>Streptophyta</taxon>
        <taxon>Embryophyta</taxon>
        <taxon>Tracheophyta</taxon>
        <taxon>Spermatophyta</taxon>
        <taxon>Magnoliopsida</taxon>
        <taxon>eudicotyledons</taxon>
        <taxon>Gunneridae</taxon>
        <taxon>Pentapetalae</taxon>
        <taxon>asterids</taxon>
        <taxon>lamiids</taxon>
        <taxon>Lamiales</taxon>
        <taxon>Gesneriaceae</taxon>
        <taxon>Didymocarpoideae</taxon>
        <taxon>Trichosporeae</taxon>
        <taxon>Loxocarpinae</taxon>
        <taxon>Dorcoceras</taxon>
    </lineage>
</organism>
<proteinExistence type="predicted"/>
<reference evidence="1 2" key="1">
    <citation type="journal article" date="2015" name="Proc. Natl. Acad. Sci. U.S.A.">
        <title>The resurrection genome of Boea hygrometrica: A blueprint for survival of dehydration.</title>
        <authorList>
            <person name="Xiao L."/>
            <person name="Yang G."/>
            <person name="Zhang L."/>
            <person name="Yang X."/>
            <person name="Zhao S."/>
            <person name="Ji Z."/>
            <person name="Zhou Q."/>
            <person name="Hu M."/>
            <person name="Wang Y."/>
            <person name="Chen M."/>
            <person name="Xu Y."/>
            <person name="Jin H."/>
            <person name="Xiao X."/>
            <person name="Hu G."/>
            <person name="Bao F."/>
            <person name="Hu Y."/>
            <person name="Wan P."/>
            <person name="Li L."/>
            <person name="Deng X."/>
            <person name="Kuang T."/>
            <person name="Xiang C."/>
            <person name="Zhu J.K."/>
            <person name="Oliver M.J."/>
            <person name="He Y."/>
        </authorList>
    </citation>
    <scope>NUCLEOTIDE SEQUENCE [LARGE SCALE GENOMIC DNA]</scope>
    <source>
        <strain evidence="2">cv. XS01</strain>
    </source>
</reference>
<gene>
    <name evidence="1" type="ORF">F511_10857</name>
</gene>